<name>A0A8X6X5M9_9ARAC</name>
<dbReference type="GO" id="GO:0003676">
    <property type="term" value="F:nucleic acid binding"/>
    <property type="evidence" value="ECO:0007669"/>
    <property type="project" value="InterPro"/>
</dbReference>
<dbReference type="PROSITE" id="PS50158">
    <property type="entry name" value="ZF_CCHC"/>
    <property type="match status" value="1"/>
</dbReference>
<dbReference type="InterPro" id="IPR001878">
    <property type="entry name" value="Znf_CCHC"/>
</dbReference>
<accession>A0A8X6X5M9</accession>
<organism evidence="3 4">
    <name type="scientific">Trichonephila inaurata madagascariensis</name>
    <dbReference type="NCBI Taxonomy" id="2747483"/>
    <lineage>
        <taxon>Eukaryota</taxon>
        <taxon>Metazoa</taxon>
        <taxon>Ecdysozoa</taxon>
        <taxon>Arthropoda</taxon>
        <taxon>Chelicerata</taxon>
        <taxon>Arachnida</taxon>
        <taxon>Araneae</taxon>
        <taxon>Araneomorphae</taxon>
        <taxon>Entelegynae</taxon>
        <taxon>Araneoidea</taxon>
        <taxon>Nephilidae</taxon>
        <taxon>Trichonephila</taxon>
        <taxon>Trichonephila inaurata</taxon>
    </lineage>
</organism>
<dbReference type="GO" id="GO:0008270">
    <property type="term" value="F:zinc ion binding"/>
    <property type="evidence" value="ECO:0007669"/>
    <property type="project" value="UniProtKB-KW"/>
</dbReference>
<keyword evidence="3" id="KW-0695">RNA-directed DNA polymerase</keyword>
<feature type="domain" description="CCHC-type" evidence="2">
    <location>
        <begin position="145"/>
        <end position="159"/>
    </location>
</feature>
<dbReference type="GO" id="GO:0003964">
    <property type="term" value="F:RNA-directed DNA polymerase activity"/>
    <property type="evidence" value="ECO:0007669"/>
    <property type="project" value="UniProtKB-KW"/>
</dbReference>
<dbReference type="Proteomes" id="UP000886998">
    <property type="component" value="Unassembled WGS sequence"/>
</dbReference>
<dbReference type="OrthoDB" id="6505652at2759"/>
<gene>
    <name evidence="3" type="primary">X975_15193</name>
    <name evidence="3" type="ORF">TNIN_150291</name>
</gene>
<evidence type="ECO:0000256" key="1">
    <source>
        <dbReference type="PROSITE-ProRule" id="PRU00047"/>
    </source>
</evidence>
<keyword evidence="3" id="KW-0808">Transferase</keyword>
<keyword evidence="1" id="KW-0862">Zinc</keyword>
<evidence type="ECO:0000313" key="4">
    <source>
        <dbReference type="Proteomes" id="UP000886998"/>
    </source>
</evidence>
<protein>
    <submittedName>
        <fullName evidence="3">Putative RNA-directed DNA polymerase from transposon X-element</fullName>
    </submittedName>
</protein>
<keyword evidence="1" id="KW-0479">Metal-binding</keyword>
<reference evidence="3" key="1">
    <citation type="submission" date="2020-08" db="EMBL/GenBank/DDBJ databases">
        <title>Multicomponent nature underlies the extraordinary mechanical properties of spider dragline silk.</title>
        <authorList>
            <person name="Kono N."/>
            <person name="Nakamura H."/>
            <person name="Mori M."/>
            <person name="Yoshida Y."/>
            <person name="Ohtoshi R."/>
            <person name="Malay A.D."/>
            <person name="Moran D.A.P."/>
            <person name="Tomita M."/>
            <person name="Numata K."/>
            <person name="Arakawa K."/>
        </authorList>
    </citation>
    <scope>NUCLEOTIDE SEQUENCE</scope>
</reference>
<dbReference type="AlphaFoldDB" id="A0A8X6X5M9"/>
<evidence type="ECO:0000313" key="3">
    <source>
        <dbReference type="EMBL" id="GFY47360.1"/>
    </source>
</evidence>
<keyword evidence="3" id="KW-0548">Nucleotidyltransferase</keyword>
<keyword evidence="1" id="KW-0863">Zinc-finger</keyword>
<comment type="caution">
    <text evidence="3">The sequence shown here is derived from an EMBL/GenBank/DDBJ whole genome shotgun (WGS) entry which is preliminary data.</text>
</comment>
<dbReference type="EMBL" id="BMAV01005919">
    <property type="protein sequence ID" value="GFY47360.1"/>
    <property type="molecule type" value="Genomic_DNA"/>
</dbReference>
<keyword evidence="4" id="KW-1185">Reference proteome</keyword>
<sequence length="491" mass="55615">MALESLGRTKEKFAEFLEPLVESCLPETVLRAWERSRSVEDSSPQDSARSLNKLLCFLRNEVQSKEMIKLARTGLGVSRVSYPRSQPDESDCSTAAALVNFQDNSGRRNFRCIFCDKPHNSSECFSARKMPIEDKRKLLAQKHACFRCLKIGHVSRSCKYKVKCLSCDKSHYTIMCADRESAKSNDENTVVSSSVLSNQSVINETVYLQTLVLNIEHNGKELKVRTILDSGSLKSNISERVIKLLKLRPKSKQTIVHETKEHDIELLLGADVIGNILTGISLKLSSGVTVVQTKFGYTVTGKTNTIYNNLYSNVVSLHCANFTATDLWNLDAIGIIDPIEDAKRKHAHSDFLNQFKENLSVLPDGRQWEDLQIIEKVPETEIDNFGFYLPHRPIIKQASQTMKIRPVFDALELLYLKIVAWSDSMVALWLLKNYGDWSVFVVNRVNEINSLVPSQFWRHVPGKLNPTDLLSRGSSPRLFSDSLWWEGFLAP</sequence>
<proteinExistence type="predicted"/>
<evidence type="ECO:0000259" key="2">
    <source>
        <dbReference type="PROSITE" id="PS50158"/>
    </source>
</evidence>
<dbReference type="PANTHER" id="PTHR47331:SF5">
    <property type="entry name" value="RIBONUCLEASE H"/>
    <property type="match status" value="1"/>
</dbReference>
<dbReference type="PANTHER" id="PTHR47331">
    <property type="entry name" value="PHD-TYPE DOMAIN-CONTAINING PROTEIN"/>
    <property type="match status" value="1"/>
</dbReference>